<organism evidence="1 2">
    <name type="scientific">Candidatus Uhrbacteria bacterium GW2011_GWA2_52_8d</name>
    <dbReference type="NCBI Taxonomy" id="1618979"/>
    <lineage>
        <taxon>Bacteria</taxon>
        <taxon>Candidatus Uhriibacteriota</taxon>
    </lineage>
</organism>
<accession>A0A0G1XJ52</accession>
<gene>
    <name evidence="1" type="ORF">UY76_C0063G0002</name>
</gene>
<proteinExistence type="predicted"/>
<reference evidence="1 2" key="1">
    <citation type="journal article" date="2015" name="Nature">
        <title>rRNA introns, odd ribosomes, and small enigmatic genomes across a large radiation of phyla.</title>
        <authorList>
            <person name="Brown C.T."/>
            <person name="Hug L.A."/>
            <person name="Thomas B.C."/>
            <person name="Sharon I."/>
            <person name="Castelle C.J."/>
            <person name="Singh A."/>
            <person name="Wilkins M.J."/>
            <person name="Williams K.H."/>
            <person name="Banfield J.F."/>
        </authorList>
    </citation>
    <scope>NUCLEOTIDE SEQUENCE [LARGE SCALE GENOMIC DNA]</scope>
</reference>
<evidence type="ECO:0000313" key="2">
    <source>
        <dbReference type="Proteomes" id="UP000034054"/>
    </source>
</evidence>
<dbReference type="EMBL" id="LCRH01000063">
    <property type="protein sequence ID" value="KKW31238.1"/>
    <property type="molecule type" value="Genomic_DNA"/>
</dbReference>
<sequence length="161" mass="17474">MAILHPRFTLVFVSIGLLSAFVVSASMDDVVYPVVELGNCESQEACFNYCGEPENFDACMAYAQAHELLEEEEIAQYQEIQALVVTGGPGGCTSQASCDAYCADLNHMSECLSFAKDNGLMDDEQLEEATKVLTALEAGYTPPGGCTDWRHAGRMSGQRRV</sequence>
<comment type="caution">
    <text evidence="1">The sequence shown here is derived from an EMBL/GenBank/DDBJ whole genome shotgun (WGS) entry which is preliminary data.</text>
</comment>
<dbReference type="Proteomes" id="UP000034054">
    <property type="component" value="Unassembled WGS sequence"/>
</dbReference>
<protein>
    <submittedName>
        <fullName evidence="1">Uncharacterized protein</fullName>
    </submittedName>
</protein>
<dbReference type="AlphaFoldDB" id="A0A0G1XJ52"/>
<evidence type="ECO:0000313" key="1">
    <source>
        <dbReference type="EMBL" id="KKW31238.1"/>
    </source>
</evidence>
<name>A0A0G1XJ52_9BACT</name>